<protein>
    <submittedName>
        <fullName evidence="2">Uncharacterized protein</fullName>
    </submittedName>
</protein>
<evidence type="ECO:0000256" key="1">
    <source>
        <dbReference type="SAM" id="MobiDB-lite"/>
    </source>
</evidence>
<feature type="region of interest" description="Disordered" evidence="1">
    <location>
        <begin position="88"/>
        <end position="120"/>
    </location>
</feature>
<sequence length="344" mass="34167">MRGTPIRRGPSGLTGRSCPVPLGAVARVAAVAGLALAGWLVTLALGHAASAEVGGGHRAERALADGLAASAAADDLDGLDGMADLAERPSRRPEAHLLGLSRNGASRAPADRPESGGAISASRAASHLVRVAQRPVREIERRVRAPRKVASGLTASVVREVAGAGRAPSAPKLPGIPALADGLGRGLAGVAGLGDPVTAPVRQAILPPAGLSEASPGQYSLVRLPEGNVPPGALSARDHAVASLARPSAHGPLPSLGNGSAAHPGDRSPGASARHGRHVPEPFQPARPDGADSAVLAGAHHADPALGTLFTAGAAGASASRVTPGRRDVPRERAAASRPSVVPD</sequence>
<reference evidence="3" key="1">
    <citation type="journal article" date="2019" name="Int. J. Syst. Evol. Microbiol.">
        <title>The Global Catalogue of Microorganisms (GCM) 10K type strain sequencing project: providing services to taxonomists for standard genome sequencing and annotation.</title>
        <authorList>
            <consortium name="The Broad Institute Genomics Platform"/>
            <consortium name="The Broad Institute Genome Sequencing Center for Infectious Disease"/>
            <person name="Wu L."/>
            <person name="Ma J."/>
        </authorList>
    </citation>
    <scope>NUCLEOTIDE SEQUENCE [LARGE SCALE GENOMIC DNA]</scope>
    <source>
        <strain evidence="3">JCM 3369</strain>
    </source>
</reference>
<evidence type="ECO:0000313" key="3">
    <source>
        <dbReference type="Proteomes" id="UP001596380"/>
    </source>
</evidence>
<proteinExistence type="predicted"/>
<feature type="region of interest" description="Disordered" evidence="1">
    <location>
        <begin position="246"/>
        <end position="292"/>
    </location>
</feature>
<comment type="caution">
    <text evidence="2">The sequence shown here is derived from an EMBL/GenBank/DDBJ whole genome shotgun (WGS) entry which is preliminary data.</text>
</comment>
<feature type="region of interest" description="Disordered" evidence="1">
    <location>
        <begin position="315"/>
        <end position="344"/>
    </location>
</feature>
<dbReference type="RefSeq" id="WP_378063857.1">
    <property type="nucleotide sequence ID" value="NZ_JBHSXS010000030.1"/>
</dbReference>
<feature type="compositionally biased region" description="Basic and acidic residues" evidence="1">
    <location>
        <begin position="325"/>
        <end position="335"/>
    </location>
</feature>
<evidence type="ECO:0000313" key="2">
    <source>
        <dbReference type="EMBL" id="MFC6884760.1"/>
    </source>
</evidence>
<accession>A0ABW2CV06</accession>
<name>A0ABW2CV06_9ACTN</name>
<gene>
    <name evidence="2" type="ORF">ACFQKB_33720</name>
</gene>
<dbReference type="EMBL" id="JBHSXS010000030">
    <property type="protein sequence ID" value="MFC6884760.1"/>
    <property type="molecule type" value="Genomic_DNA"/>
</dbReference>
<organism evidence="2 3">
    <name type="scientific">Actinomadura yumaensis</name>
    <dbReference type="NCBI Taxonomy" id="111807"/>
    <lineage>
        <taxon>Bacteria</taxon>
        <taxon>Bacillati</taxon>
        <taxon>Actinomycetota</taxon>
        <taxon>Actinomycetes</taxon>
        <taxon>Streptosporangiales</taxon>
        <taxon>Thermomonosporaceae</taxon>
        <taxon>Actinomadura</taxon>
    </lineage>
</organism>
<dbReference type="Proteomes" id="UP001596380">
    <property type="component" value="Unassembled WGS sequence"/>
</dbReference>
<keyword evidence="3" id="KW-1185">Reference proteome</keyword>